<protein>
    <recommendedName>
        <fullName evidence="5">Pentatricopeptide repeat-containing protein</fullName>
    </recommendedName>
</protein>
<dbReference type="NCBIfam" id="TIGR00756">
    <property type="entry name" value="PPR"/>
    <property type="match status" value="3"/>
</dbReference>
<evidence type="ECO:0008006" key="5">
    <source>
        <dbReference type="Google" id="ProtNLM"/>
    </source>
</evidence>
<dbReference type="PANTHER" id="PTHR47926">
    <property type="entry name" value="PENTATRICOPEPTIDE REPEAT-CONTAINING PROTEIN"/>
    <property type="match status" value="1"/>
</dbReference>
<evidence type="ECO:0000256" key="2">
    <source>
        <dbReference type="PROSITE-ProRule" id="PRU00708"/>
    </source>
</evidence>
<accession>W9QH53</accession>
<feature type="repeat" description="PPR" evidence="2">
    <location>
        <begin position="60"/>
        <end position="94"/>
    </location>
</feature>
<dbReference type="InterPro" id="IPR046848">
    <property type="entry name" value="E_motif"/>
</dbReference>
<dbReference type="GO" id="GO:0009451">
    <property type="term" value="P:RNA modification"/>
    <property type="evidence" value="ECO:0007669"/>
    <property type="project" value="InterPro"/>
</dbReference>
<dbReference type="AlphaFoldDB" id="W9QH53"/>
<dbReference type="Gene3D" id="1.25.40.10">
    <property type="entry name" value="Tetratricopeptide repeat domain"/>
    <property type="match status" value="5"/>
</dbReference>
<reference evidence="4" key="1">
    <citation type="submission" date="2013-01" db="EMBL/GenBank/DDBJ databases">
        <title>Draft Genome Sequence of a Mulberry Tree, Morus notabilis C.K. Schneid.</title>
        <authorList>
            <person name="He N."/>
            <person name="Zhao S."/>
        </authorList>
    </citation>
    <scope>NUCLEOTIDE SEQUENCE</scope>
</reference>
<dbReference type="InterPro" id="IPR011990">
    <property type="entry name" value="TPR-like_helical_dom_sf"/>
</dbReference>
<keyword evidence="4" id="KW-1185">Reference proteome</keyword>
<organism evidence="3 4">
    <name type="scientific">Morus notabilis</name>
    <dbReference type="NCBI Taxonomy" id="981085"/>
    <lineage>
        <taxon>Eukaryota</taxon>
        <taxon>Viridiplantae</taxon>
        <taxon>Streptophyta</taxon>
        <taxon>Embryophyta</taxon>
        <taxon>Tracheophyta</taxon>
        <taxon>Spermatophyta</taxon>
        <taxon>Magnoliopsida</taxon>
        <taxon>eudicotyledons</taxon>
        <taxon>Gunneridae</taxon>
        <taxon>Pentapetalae</taxon>
        <taxon>rosids</taxon>
        <taxon>fabids</taxon>
        <taxon>Rosales</taxon>
        <taxon>Moraceae</taxon>
        <taxon>Moreae</taxon>
        <taxon>Morus</taxon>
    </lineage>
</organism>
<evidence type="ECO:0000313" key="3">
    <source>
        <dbReference type="EMBL" id="EXB37221.1"/>
    </source>
</evidence>
<dbReference type="KEGG" id="mnt:21403183"/>
<dbReference type="FunFam" id="1.25.40.10:FF:000694">
    <property type="entry name" value="Pentatricopeptide repeat-containing protein At3g50420"/>
    <property type="match status" value="1"/>
</dbReference>
<proteinExistence type="predicted"/>
<evidence type="ECO:0000256" key="1">
    <source>
        <dbReference type="ARBA" id="ARBA00022737"/>
    </source>
</evidence>
<dbReference type="Proteomes" id="UP000030645">
    <property type="component" value="Unassembled WGS sequence"/>
</dbReference>
<dbReference type="GO" id="GO:0003723">
    <property type="term" value="F:RNA binding"/>
    <property type="evidence" value="ECO:0007669"/>
    <property type="project" value="InterPro"/>
</dbReference>
<feature type="repeat" description="PPR" evidence="2">
    <location>
        <begin position="396"/>
        <end position="430"/>
    </location>
</feature>
<feature type="repeat" description="PPR" evidence="2">
    <location>
        <begin position="532"/>
        <end position="566"/>
    </location>
</feature>
<feature type="repeat" description="PPR" evidence="2">
    <location>
        <begin position="497"/>
        <end position="531"/>
    </location>
</feature>
<feature type="repeat" description="PPR" evidence="2">
    <location>
        <begin position="193"/>
        <end position="227"/>
    </location>
</feature>
<gene>
    <name evidence="3" type="ORF">L484_020277</name>
</gene>
<keyword evidence="1" id="KW-0677">Repeat</keyword>
<dbReference type="InterPro" id="IPR002885">
    <property type="entry name" value="PPR_rpt"/>
</dbReference>
<name>W9QH53_9ROSA</name>
<dbReference type="SUPFAM" id="SSF48452">
    <property type="entry name" value="TPR-like"/>
    <property type="match status" value="1"/>
</dbReference>
<dbReference type="InterPro" id="IPR046960">
    <property type="entry name" value="PPR_At4g14850-like_plant"/>
</dbReference>
<dbReference type="OrthoDB" id="728902at2759"/>
<dbReference type="Pfam" id="PF01535">
    <property type="entry name" value="PPR"/>
    <property type="match status" value="5"/>
</dbReference>
<dbReference type="eggNOG" id="KOG4197">
    <property type="taxonomic scope" value="Eukaryota"/>
</dbReference>
<feature type="repeat" description="PPR" evidence="2">
    <location>
        <begin position="294"/>
        <end position="328"/>
    </location>
</feature>
<dbReference type="FunFam" id="1.25.40.10:FF:000285">
    <property type="entry name" value="Pentatricopeptide repeat-containing protein, chloroplastic"/>
    <property type="match status" value="2"/>
</dbReference>
<evidence type="ECO:0000313" key="4">
    <source>
        <dbReference type="Proteomes" id="UP000030645"/>
    </source>
</evidence>
<dbReference type="Pfam" id="PF13041">
    <property type="entry name" value="PPR_2"/>
    <property type="match status" value="3"/>
</dbReference>
<dbReference type="PANTHER" id="PTHR47926:SF356">
    <property type="entry name" value="(WILD MALAYSIAN BANANA) HYPOTHETICAL PROTEIN"/>
    <property type="match status" value="1"/>
</dbReference>
<dbReference type="EMBL" id="KE343608">
    <property type="protein sequence ID" value="EXB37221.1"/>
    <property type="molecule type" value="Genomic_DNA"/>
</dbReference>
<sequence length="721" mass="79573">MVPENGVKRCVFMPTSHEAASLALLVQKCTSVTSLRLARQLHALLLTSSIAVAAVVPHSPPYTHNNVLSMYARCGSLGDARKVFDKMPQRNLVSFNALISAYSRARDNAVSALKLGNQMTAECHKPNGTTFTSLLQASSRLEDWFLGCLLHDQVMKFGFSNDQRVQTSLLGMYSNCGDLKAARKVFALLVDKDVVAWNSIILGNLRNDEVKNGIQLFYDMLRTGVSPSQFTYSMVLNACGTLGDYRIGQLVHARVVISNSQADLTLQNALLDMYCNCSNAQMAFTLFRRMGSTDLVSWNSMISGVAENGDGEKAMCLFVELKGMSFVEPDEHTFAAVISATSGFLASEIGKPLHAQVIKAGLEKSVFVGATLVSMYFKNGEPEVAGKVFYSISNKDVVLWTEMITSYSRLADGNNAIKFYCRMCREGHKVDSFALSGALSACADLAILRQGEMIHSQAVKIGYEAEMSVLGSLVDMYAKNGVIENACTIFSRALNPDLKCWNSMLSGYSHHGMVAEALQIFDEILKHGLKPDQVTFLSLLSACHHRGLVEQGKLVWNYMLENGITPGPKHYCCMVSLLSRNGLLDEAEEMILKSPFGEDNTELWRTLLSSCVVRKNMRIGIKAAEQVLRLDPEDCATHVLLSNLYAASGEWNGVSKMRRKFRGLMSEKDPGLSWLEAKNNIQVFFSGIQSHPELAEAQMQLHRLQGNMIRAQRDEIDTAFA</sequence>
<dbReference type="Pfam" id="PF20431">
    <property type="entry name" value="E_motif"/>
    <property type="match status" value="1"/>
</dbReference>
<dbReference type="FunFam" id="1.25.40.10:FF:000090">
    <property type="entry name" value="Pentatricopeptide repeat-containing protein, chloroplastic"/>
    <property type="match status" value="1"/>
</dbReference>
<dbReference type="PROSITE" id="PS51375">
    <property type="entry name" value="PPR"/>
    <property type="match status" value="6"/>
</dbReference>